<keyword evidence="1" id="KW-1133">Transmembrane helix</keyword>
<name>A0A411YJX7_9ACTN</name>
<dbReference type="AlphaFoldDB" id="A0A411YJX7"/>
<evidence type="ECO:0000256" key="1">
    <source>
        <dbReference type="SAM" id="Phobius"/>
    </source>
</evidence>
<proteinExistence type="predicted"/>
<evidence type="ECO:0000313" key="2">
    <source>
        <dbReference type="EMBL" id="QBI21508.1"/>
    </source>
</evidence>
<accession>A0A411YJX7</accession>
<keyword evidence="3" id="KW-1185">Reference proteome</keyword>
<protein>
    <recommendedName>
        <fullName evidence="4">PH domain-containing protein</fullName>
    </recommendedName>
</protein>
<dbReference type="Proteomes" id="UP000291469">
    <property type="component" value="Chromosome"/>
</dbReference>
<keyword evidence="1" id="KW-0472">Membrane</keyword>
<evidence type="ECO:0000313" key="3">
    <source>
        <dbReference type="Proteomes" id="UP000291469"/>
    </source>
</evidence>
<feature type="transmembrane region" description="Helical" evidence="1">
    <location>
        <begin position="46"/>
        <end position="64"/>
    </location>
</feature>
<dbReference type="EMBL" id="CP036402">
    <property type="protein sequence ID" value="QBI21508.1"/>
    <property type="molecule type" value="Genomic_DNA"/>
</dbReference>
<keyword evidence="1" id="KW-0812">Transmembrane</keyword>
<sequence length="149" mass="16509">MVDASERRWRAHPLVRLQRWLWLALVVPLCLVAVWALLDAQMPTEALGPVAVATVFLAVAVLMWRVSRTEVRLGPTSVVIRRVRPRRIVPLASLVGVRGDERLAHVVVLDTDDGPVDLPRSVTSFGSLGADERSREIHEAIAARAEVSR</sequence>
<dbReference type="RefSeq" id="WP_131156500.1">
    <property type="nucleotide sequence ID" value="NZ_CP036402.1"/>
</dbReference>
<evidence type="ECO:0008006" key="4">
    <source>
        <dbReference type="Google" id="ProtNLM"/>
    </source>
</evidence>
<dbReference type="KEGG" id="erz:ER308_19325"/>
<reference evidence="2 3" key="1">
    <citation type="submission" date="2019-01" db="EMBL/GenBank/DDBJ databases">
        <title>Egibacter rhizosphaerae EGI 80759T.</title>
        <authorList>
            <person name="Chen D.-D."/>
            <person name="Tian Y."/>
            <person name="Jiao J.-Y."/>
            <person name="Zhang X.-T."/>
            <person name="Zhang Y.-G."/>
            <person name="Zhang Y."/>
            <person name="Xiao M."/>
            <person name="Shu W.-S."/>
            <person name="Li W.-J."/>
        </authorList>
    </citation>
    <scope>NUCLEOTIDE SEQUENCE [LARGE SCALE GENOMIC DNA]</scope>
    <source>
        <strain evidence="2 3">EGI 80759</strain>
    </source>
</reference>
<gene>
    <name evidence="2" type="ORF">ER308_19325</name>
</gene>
<feature type="transmembrane region" description="Helical" evidence="1">
    <location>
        <begin position="20"/>
        <end position="40"/>
    </location>
</feature>
<organism evidence="2 3">
    <name type="scientific">Egibacter rhizosphaerae</name>
    <dbReference type="NCBI Taxonomy" id="1670831"/>
    <lineage>
        <taxon>Bacteria</taxon>
        <taxon>Bacillati</taxon>
        <taxon>Actinomycetota</taxon>
        <taxon>Nitriliruptoria</taxon>
        <taxon>Egibacterales</taxon>
        <taxon>Egibacteraceae</taxon>
        <taxon>Egibacter</taxon>
    </lineage>
</organism>